<sequence>MPDLEIEHALSAVEESLHRFGHINKFNSTASPNIYCTSLPEHWRSNKSLPAPFIVLVLHPVPDGTKVTVAAGNEDNSAADVKNNEAEFIGQMARFSDLRFVGKSGRGKKFNVTITIHHQDGPREVAVLPDIIKVTVDGPRDSRNAANRQASQGHHFGHGFHPYDHGRKRSASTMLENFAAFAGSVPSTSCGNGMEGMLPKAPRLGEFLPRMPFLPGFKPGPNPFMPNLLPPMGPPPPMPPVLPNGMEMAFLSYLNAARIVEAMRIQSLFANNQKMENLFSPKSTKSDDAISVTSIKELASPEPTVTPPMPATSTKPEKAESKKPEVWRPFNSAD</sequence>
<dbReference type="Pfam" id="PF00853">
    <property type="entry name" value="Runt"/>
    <property type="match status" value="1"/>
</dbReference>
<reference evidence="8" key="2">
    <citation type="submission" date="2020-10" db="UniProtKB">
        <authorList>
            <consortium name="WormBaseParasite"/>
        </authorList>
    </citation>
    <scope>IDENTIFICATION</scope>
</reference>
<dbReference type="AlphaFoldDB" id="A0A7E4VII0"/>
<reference evidence="7" key="1">
    <citation type="journal article" date="2013" name="Genetics">
        <title>The draft genome and transcriptome of Panagrellus redivivus are shaped by the harsh demands of a free-living lifestyle.</title>
        <authorList>
            <person name="Srinivasan J."/>
            <person name="Dillman A.R."/>
            <person name="Macchietto M.G."/>
            <person name="Heikkinen L."/>
            <person name="Lakso M."/>
            <person name="Fracchia K.M."/>
            <person name="Antoshechkin I."/>
            <person name="Mortazavi A."/>
            <person name="Wong G."/>
            <person name="Sternberg P.W."/>
        </authorList>
    </citation>
    <scope>NUCLEOTIDE SEQUENCE [LARGE SCALE GENOMIC DNA]</scope>
    <source>
        <strain evidence="7">MT8872</strain>
    </source>
</reference>
<dbReference type="WBParaSite" id="Pan_g20903.t1">
    <property type="protein sequence ID" value="Pan_g20903.t1"/>
    <property type="gene ID" value="Pan_g20903"/>
</dbReference>
<proteinExistence type="predicted"/>
<keyword evidence="3" id="KW-0804">Transcription</keyword>
<dbReference type="PRINTS" id="PR00967">
    <property type="entry name" value="ONCOGENEAML1"/>
</dbReference>
<evidence type="ECO:0000256" key="1">
    <source>
        <dbReference type="ARBA" id="ARBA00004123"/>
    </source>
</evidence>
<evidence type="ECO:0000313" key="8">
    <source>
        <dbReference type="WBParaSite" id="Pan_g20903.t1"/>
    </source>
</evidence>
<dbReference type="GO" id="GO:0005524">
    <property type="term" value="F:ATP binding"/>
    <property type="evidence" value="ECO:0007669"/>
    <property type="project" value="InterPro"/>
</dbReference>
<dbReference type="PANTHER" id="PTHR11950">
    <property type="entry name" value="RUNT RELATED"/>
    <property type="match status" value="1"/>
</dbReference>
<evidence type="ECO:0000256" key="3">
    <source>
        <dbReference type="ARBA" id="ARBA00023163"/>
    </source>
</evidence>
<comment type="subcellular location">
    <subcellularLocation>
        <location evidence="1">Nucleus</location>
    </subcellularLocation>
</comment>
<dbReference type="SUPFAM" id="SSF49417">
    <property type="entry name" value="p53-like transcription factors"/>
    <property type="match status" value="1"/>
</dbReference>
<evidence type="ECO:0000313" key="7">
    <source>
        <dbReference type="Proteomes" id="UP000492821"/>
    </source>
</evidence>
<feature type="region of interest" description="Disordered" evidence="5">
    <location>
        <begin position="279"/>
        <end position="334"/>
    </location>
</feature>
<evidence type="ECO:0000259" key="6">
    <source>
        <dbReference type="PROSITE" id="PS51062"/>
    </source>
</evidence>
<name>A0A7E4VII0_PANRE</name>
<dbReference type="Proteomes" id="UP000492821">
    <property type="component" value="Unassembled WGS sequence"/>
</dbReference>
<dbReference type="InterPro" id="IPR000040">
    <property type="entry name" value="AML1_Runt"/>
</dbReference>
<keyword evidence="2" id="KW-0805">Transcription regulation</keyword>
<accession>A0A7E4VII0</accession>
<protein>
    <submittedName>
        <fullName evidence="8">Runt domain-containing protein</fullName>
    </submittedName>
</protein>
<dbReference type="GO" id="GO:0000978">
    <property type="term" value="F:RNA polymerase II cis-regulatory region sequence-specific DNA binding"/>
    <property type="evidence" value="ECO:0007669"/>
    <property type="project" value="TreeGrafter"/>
</dbReference>
<dbReference type="PROSITE" id="PS51062">
    <property type="entry name" value="RUNT"/>
    <property type="match status" value="1"/>
</dbReference>
<keyword evidence="4" id="KW-0539">Nucleus</keyword>
<dbReference type="GO" id="GO:0005634">
    <property type="term" value="C:nucleus"/>
    <property type="evidence" value="ECO:0007669"/>
    <property type="project" value="UniProtKB-SubCell"/>
</dbReference>
<evidence type="ECO:0000256" key="2">
    <source>
        <dbReference type="ARBA" id="ARBA00023015"/>
    </source>
</evidence>
<dbReference type="Gene3D" id="2.60.40.720">
    <property type="match status" value="1"/>
</dbReference>
<dbReference type="PANTHER" id="PTHR11950:SF31">
    <property type="entry name" value="SEGMENTATION PROTEIN RUNT"/>
    <property type="match status" value="1"/>
</dbReference>
<feature type="region of interest" description="Disordered" evidence="5">
    <location>
        <begin position="142"/>
        <end position="161"/>
    </location>
</feature>
<evidence type="ECO:0000256" key="5">
    <source>
        <dbReference type="SAM" id="MobiDB-lite"/>
    </source>
</evidence>
<dbReference type="InterPro" id="IPR013524">
    <property type="entry name" value="Runt_dom"/>
</dbReference>
<keyword evidence="7" id="KW-1185">Reference proteome</keyword>
<dbReference type="InterPro" id="IPR008967">
    <property type="entry name" value="p53-like_TF_DNA-bd_sf"/>
</dbReference>
<dbReference type="GO" id="GO:0000981">
    <property type="term" value="F:DNA-binding transcription factor activity, RNA polymerase II-specific"/>
    <property type="evidence" value="ECO:0007669"/>
    <property type="project" value="TreeGrafter"/>
</dbReference>
<organism evidence="7 8">
    <name type="scientific">Panagrellus redivivus</name>
    <name type="common">Microworm</name>
    <dbReference type="NCBI Taxonomy" id="6233"/>
    <lineage>
        <taxon>Eukaryota</taxon>
        <taxon>Metazoa</taxon>
        <taxon>Ecdysozoa</taxon>
        <taxon>Nematoda</taxon>
        <taxon>Chromadorea</taxon>
        <taxon>Rhabditida</taxon>
        <taxon>Tylenchina</taxon>
        <taxon>Panagrolaimomorpha</taxon>
        <taxon>Panagrolaimoidea</taxon>
        <taxon>Panagrolaimidae</taxon>
        <taxon>Panagrellus</taxon>
    </lineage>
</organism>
<feature type="compositionally biased region" description="Basic and acidic residues" evidence="5">
    <location>
        <begin position="315"/>
        <end position="326"/>
    </location>
</feature>
<feature type="domain" description="Runt" evidence="6">
    <location>
        <begin position="14"/>
        <end position="144"/>
    </location>
</feature>
<evidence type="ECO:0000256" key="4">
    <source>
        <dbReference type="ARBA" id="ARBA00023242"/>
    </source>
</evidence>
<dbReference type="InterPro" id="IPR012346">
    <property type="entry name" value="p53/RUNT-type_TF_DNA-bd_sf"/>
</dbReference>